<dbReference type="InterPro" id="IPR013763">
    <property type="entry name" value="Cyclin-like_dom"/>
</dbReference>
<dbReference type="PANTHER" id="PTHR10177">
    <property type="entry name" value="CYCLINS"/>
    <property type="match status" value="1"/>
</dbReference>
<keyword evidence="3" id="KW-0131">Cell cycle</keyword>
<dbReference type="SMART" id="SM00385">
    <property type="entry name" value="CYCLIN"/>
    <property type="match status" value="2"/>
</dbReference>
<evidence type="ECO:0008006" key="10">
    <source>
        <dbReference type="Google" id="ProtNLM"/>
    </source>
</evidence>
<evidence type="ECO:0000256" key="1">
    <source>
        <dbReference type="ARBA" id="ARBA00022618"/>
    </source>
</evidence>
<dbReference type="AlphaFoldDB" id="A0A8H3PD74"/>
<feature type="compositionally biased region" description="Low complexity" evidence="5">
    <location>
        <begin position="217"/>
        <end position="227"/>
    </location>
</feature>
<dbReference type="InterPro" id="IPR006671">
    <property type="entry name" value="Cyclin_N"/>
</dbReference>
<proteinExistence type="inferred from homology"/>
<evidence type="ECO:0000313" key="8">
    <source>
        <dbReference type="EMBL" id="CAF9938776.1"/>
    </source>
</evidence>
<keyword evidence="1" id="KW-0132">Cell division</keyword>
<evidence type="ECO:0000259" key="6">
    <source>
        <dbReference type="SMART" id="SM00385"/>
    </source>
</evidence>
<keyword evidence="9" id="KW-1185">Reference proteome</keyword>
<comment type="similarity">
    <text evidence="4">Belongs to the cyclin family.</text>
</comment>
<feature type="domain" description="Cyclin-like" evidence="6">
    <location>
        <begin position="440"/>
        <end position="524"/>
    </location>
</feature>
<dbReference type="InterPro" id="IPR039361">
    <property type="entry name" value="Cyclin"/>
</dbReference>
<dbReference type="CDD" id="cd20568">
    <property type="entry name" value="CYCLIN_CLBs_yeast_rpt1"/>
    <property type="match status" value="1"/>
</dbReference>
<dbReference type="InterPro" id="IPR004367">
    <property type="entry name" value="Cyclin_C-dom"/>
</dbReference>
<evidence type="ECO:0000256" key="3">
    <source>
        <dbReference type="ARBA" id="ARBA00023306"/>
    </source>
</evidence>
<dbReference type="InterPro" id="IPR048258">
    <property type="entry name" value="Cyclins_cyclin-box"/>
</dbReference>
<name>A0A8H3PD74_9LECA</name>
<keyword evidence="2 4" id="KW-0195">Cyclin</keyword>
<feature type="domain" description="Cyclin C-terminal" evidence="7">
    <location>
        <begin position="533"/>
        <end position="648"/>
    </location>
</feature>
<dbReference type="Pfam" id="PF00134">
    <property type="entry name" value="Cyclin_N"/>
    <property type="match status" value="1"/>
</dbReference>
<dbReference type="Proteomes" id="UP000664534">
    <property type="component" value="Unassembled WGS sequence"/>
</dbReference>
<gene>
    <name evidence="8" type="ORF">IMSHALPRED_001086</name>
</gene>
<feature type="domain" description="Cyclin-like" evidence="6">
    <location>
        <begin position="537"/>
        <end position="618"/>
    </location>
</feature>
<evidence type="ECO:0000259" key="7">
    <source>
        <dbReference type="SMART" id="SM01332"/>
    </source>
</evidence>
<dbReference type="SUPFAM" id="SSF47954">
    <property type="entry name" value="Cyclin-like"/>
    <property type="match status" value="2"/>
</dbReference>
<dbReference type="OrthoDB" id="5590282at2759"/>
<dbReference type="CDD" id="cd20512">
    <property type="entry name" value="CYCLIN_CLBs_yeast_rpt2"/>
    <property type="match status" value="1"/>
</dbReference>
<dbReference type="GO" id="GO:0051301">
    <property type="term" value="P:cell division"/>
    <property type="evidence" value="ECO:0007669"/>
    <property type="project" value="UniProtKB-KW"/>
</dbReference>
<evidence type="ECO:0000256" key="2">
    <source>
        <dbReference type="ARBA" id="ARBA00023127"/>
    </source>
</evidence>
<evidence type="ECO:0000313" key="9">
    <source>
        <dbReference type="Proteomes" id="UP000664534"/>
    </source>
</evidence>
<accession>A0A8H3PD74</accession>
<dbReference type="FunFam" id="1.10.472.10:FF:000001">
    <property type="entry name" value="G2/mitotic-specific cyclin"/>
    <property type="match status" value="1"/>
</dbReference>
<protein>
    <recommendedName>
        <fullName evidence="10">Cyclin N-terminal domain-containing protein</fullName>
    </recommendedName>
</protein>
<evidence type="ECO:0000256" key="4">
    <source>
        <dbReference type="RuleBase" id="RU000383"/>
    </source>
</evidence>
<dbReference type="EMBL" id="CAJPDT010000111">
    <property type="protein sequence ID" value="CAF9938776.1"/>
    <property type="molecule type" value="Genomic_DNA"/>
</dbReference>
<dbReference type="Pfam" id="PF02984">
    <property type="entry name" value="Cyclin_C"/>
    <property type="match status" value="1"/>
</dbReference>
<reference evidence="8" key="1">
    <citation type="submission" date="2021-03" db="EMBL/GenBank/DDBJ databases">
        <authorList>
            <person name="Tagirdzhanova G."/>
        </authorList>
    </citation>
    <scope>NUCLEOTIDE SEQUENCE</scope>
</reference>
<organism evidence="8 9">
    <name type="scientific">Imshaugia aleurites</name>
    <dbReference type="NCBI Taxonomy" id="172621"/>
    <lineage>
        <taxon>Eukaryota</taxon>
        <taxon>Fungi</taxon>
        <taxon>Dikarya</taxon>
        <taxon>Ascomycota</taxon>
        <taxon>Pezizomycotina</taxon>
        <taxon>Lecanoromycetes</taxon>
        <taxon>OSLEUM clade</taxon>
        <taxon>Lecanoromycetidae</taxon>
        <taxon>Lecanorales</taxon>
        <taxon>Lecanorineae</taxon>
        <taxon>Parmeliaceae</taxon>
        <taxon>Imshaugia</taxon>
    </lineage>
</organism>
<comment type="caution">
    <text evidence="8">The sequence shown here is derived from an EMBL/GenBank/DDBJ whole genome shotgun (WGS) entry which is preliminary data.</text>
</comment>
<evidence type="ECO:0000256" key="5">
    <source>
        <dbReference type="SAM" id="MobiDB-lite"/>
    </source>
</evidence>
<dbReference type="SMART" id="SM01332">
    <property type="entry name" value="Cyclin_C"/>
    <property type="match status" value="1"/>
</dbReference>
<dbReference type="InterPro" id="IPR036915">
    <property type="entry name" value="Cyclin-like_sf"/>
</dbReference>
<dbReference type="Gene3D" id="1.10.472.10">
    <property type="entry name" value="Cyclin-like"/>
    <property type="match status" value="2"/>
</dbReference>
<sequence>MDSVHQPQRPTRTLRAIYGDENVIPTAGVQKTLHQRNKSSPALSTIHQGGGLKLAAKRTAFGDVSNTAIVSRPSKDDSAIGAKGDYSIIEKAIPTQQERKASSFLRPAQRPLSVSGLKGLLNNVANSTNLPSVKQPLVDIQQPLQQTCQAANSRKLMTKKSTAVFKDAVATQPQYPAPEVQKPLPTTAPIAPVHRELQPRQQFKESNESQEPQCKLQQPQTKQPGQQEEAAAPTAMQTSSEQPAVLRSEGIYIDEHGQVQLYGLEESVERVDVLRPSDKSVVLPAEAPNQNGKTGQEHVLDAYLAKSHPETHRRPTFAPVSEPEEYWDDEGEENYDEEDYATARSFKSRGENTTGGATTVLFPKVNQKTRKEIAAAKELIEGSKTAEELEDEAWDTTMVAEYGEEIFQYMKDLEIKMLPNAHYMDNQAEIQWSMRAVLMDWIVQVHHRFNLLPETLYLCVNYIDRFLSCKVVSLGKLQLVGATAIFIAAKYEEIDCPSVQEIVYMVDGGYTGDEILKAERFMLSMLQFELGWPGPMSFLRRISKADDYDLETRTLAKYFLEITIMDERFVGSPPSFVAAGAHCLARMMLRKGIWSPAHVYYANYTYSQLFNLILLVIECCEDARKHHCAIFDKYTDKRYKRASHFVESEMKRGFQIEDVASHSAAPYASHYDDRPIWGQK</sequence>
<feature type="region of interest" description="Disordered" evidence="5">
    <location>
        <begin position="201"/>
        <end position="243"/>
    </location>
</feature>
<dbReference type="PROSITE" id="PS00292">
    <property type="entry name" value="CYCLINS"/>
    <property type="match status" value="1"/>
</dbReference>